<evidence type="ECO:0000313" key="3">
    <source>
        <dbReference type="Proteomes" id="UP001500503"/>
    </source>
</evidence>
<evidence type="ECO:0000313" key="2">
    <source>
        <dbReference type="EMBL" id="GAA4490981.1"/>
    </source>
</evidence>
<dbReference type="RefSeq" id="WP_345461686.1">
    <property type="nucleotide sequence ID" value="NZ_BAABHF010000016.1"/>
</dbReference>
<organism evidence="2 3">
    <name type="scientific">Actinoallomurus oryzae</name>
    <dbReference type="NCBI Taxonomy" id="502180"/>
    <lineage>
        <taxon>Bacteria</taxon>
        <taxon>Bacillati</taxon>
        <taxon>Actinomycetota</taxon>
        <taxon>Actinomycetes</taxon>
        <taxon>Streptosporangiales</taxon>
        <taxon>Thermomonosporaceae</taxon>
        <taxon>Actinoallomurus</taxon>
    </lineage>
</organism>
<reference evidence="3" key="1">
    <citation type="journal article" date="2019" name="Int. J. Syst. Evol. Microbiol.">
        <title>The Global Catalogue of Microorganisms (GCM) 10K type strain sequencing project: providing services to taxonomists for standard genome sequencing and annotation.</title>
        <authorList>
            <consortium name="The Broad Institute Genomics Platform"/>
            <consortium name="The Broad Institute Genome Sequencing Center for Infectious Disease"/>
            <person name="Wu L."/>
            <person name="Ma J."/>
        </authorList>
    </citation>
    <scope>NUCLEOTIDE SEQUENCE [LARGE SCALE GENOMIC DNA]</scope>
    <source>
        <strain evidence="3">JCM 17933</strain>
    </source>
</reference>
<evidence type="ECO:0000259" key="1">
    <source>
        <dbReference type="PROSITE" id="PS51340"/>
    </source>
</evidence>
<dbReference type="SUPFAM" id="SSF50800">
    <property type="entry name" value="PK beta-barrel domain-like"/>
    <property type="match status" value="1"/>
</dbReference>
<dbReference type="InterPro" id="IPR005302">
    <property type="entry name" value="MoCF_Sase_C"/>
</dbReference>
<sequence>MSGRVAGSVAVEIVGLLVSPVHACEGRPQDGPRSDPQPAARTEVTVGAGLGLVGDRYFGRQAHRNAAVTVFDAAALDELAETLAGAGAPLDRPLDPLLTRRNIILCGFPVDDLAARRPDPGAVFALDSGAGPVRFQANRPANPCAWMDVVLAPGAFRGLRGRGGVRCTPLDDGVLRLGPATLTVAPRD</sequence>
<gene>
    <name evidence="2" type="ORF">GCM10023191_024040</name>
</gene>
<feature type="domain" description="MOSC" evidence="1">
    <location>
        <begin position="38"/>
        <end position="184"/>
    </location>
</feature>
<dbReference type="EMBL" id="BAABHF010000016">
    <property type="protein sequence ID" value="GAA4490981.1"/>
    <property type="molecule type" value="Genomic_DNA"/>
</dbReference>
<dbReference type="InterPro" id="IPR011037">
    <property type="entry name" value="Pyrv_Knase-like_insert_dom_sf"/>
</dbReference>
<dbReference type="PROSITE" id="PS51340">
    <property type="entry name" value="MOSC"/>
    <property type="match status" value="1"/>
</dbReference>
<comment type="caution">
    <text evidence="2">The sequence shown here is derived from an EMBL/GenBank/DDBJ whole genome shotgun (WGS) entry which is preliminary data.</text>
</comment>
<proteinExistence type="predicted"/>
<dbReference type="Gene3D" id="2.40.33.20">
    <property type="entry name" value="PK beta-barrel domain-like"/>
    <property type="match status" value="1"/>
</dbReference>
<protein>
    <recommendedName>
        <fullName evidence="1">MOSC domain-containing protein</fullName>
    </recommendedName>
</protein>
<keyword evidence="3" id="KW-1185">Reference proteome</keyword>
<name>A0ABP8PTE6_9ACTN</name>
<accession>A0ABP8PTE6</accession>
<dbReference type="Proteomes" id="UP001500503">
    <property type="component" value="Unassembled WGS sequence"/>
</dbReference>